<evidence type="ECO:0000256" key="3">
    <source>
        <dbReference type="ARBA" id="ARBA00023163"/>
    </source>
</evidence>
<protein>
    <submittedName>
        <fullName evidence="6">IclR family transcriptional regulator</fullName>
    </submittedName>
</protein>
<dbReference type="GO" id="GO:0045892">
    <property type="term" value="P:negative regulation of DNA-templated transcription"/>
    <property type="evidence" value="ECO:0007669"/>
    <property type="project" value="TreeGrafter"/>
</dbReference>
<dbReference type="PANTHER" id="PTHR30136:SF24">
    <property type="entry name" value="HTH-TYPE TRANSCRIPTIONAL REPRESSOR ALLR"/>
    <property type="match status" value="1"/>
</dbReference>
<dbReference type="Pfam" id="PF01614">
    <property type="entry name" value="IclR_C"/>
    <property type="match status" value="1"/>
</dbReference>
<dbReference type="EMBL" id="VXLC01000003">
    <property type="protein sequence ID" value="KAA8889437.1"/>
    <property type="molecule type" value="Genomic_DNA"/>
</dbReference>
<dbReference type="GO" id="GO:0003700">
    <property type="term" value="F:DNA-binding transcription factor activity"/>
    <property type="evidence" value="ECO:0007669"/>
    <property type="project" value="TreeGrafter"/>
</dbReference>
<dbReference type="InterPro" id="IPR036390">
    <property type="entry name" value="WH_DNA-bd_sf"/>
</dbReference>
<dbReference type="Pfam" id="PF09339">
    <property type="entry name" value="HTH_IclR"/>
    <property type="match status" value="1"/>
</dbReference>
<dbReference type="InterPro" id="IPR014757">
    <property type="entry name" value="Tscrpt_reg_IclR_C"/>
</dbReference>
<accession>A0A5N0EJ69</accession>
<evidence type="ECO:0000256" key="2">
    <source>
        <dbReference type="ARBA" id="ARBA00023125"/>
    </source>
</evidence>
<evidence type="ECO:0000259" key="4">
    <source>
        <dbReference type="PROSITE" id="PS51077"/>
    </source>
</evidence>
<dbReference type="SUPFAM" id="SSF55781">
    <property type="entry name" value="GAF domain-like"/>
    <property type="match status" value="1"/>
</dbReference>
<evidence type="ECO:0000313" key="7">
    <source>
        <dbReference type="Proteomes" id="UP000323876"/>
    </source>
</evidence>
<sequence length="248" mass="26589">MLDKALLLMETLAPVTDAAPMGVSELARRSGLAKSTVHRLLRHLVILDLVLAIEGGYILGDRLAGWTNSIGIGVDVAQLRCAAVPYLVELHKVVPTAVVSLGILSGARVRYLDSIHGHHPPPAAALSAWAPVHCTAIGKLLLAYRPSIDVAELLGPGPYPRYTPHTRCTPAELGQELRSIRVRGTAFDRQEFRVGMVCVAAPVHTIHRPAVAAISISDTAQADLAELPRHLHRATVGLARAIQDIDIE</sequence>
<keyword evidence="7" id="KW-1185">Reference proteome</keyword>
<keyword evidence="1" id="KW-0805">Transcription regulation</keyword>
<dbReference type="InterPro" id="IPR005471">
    <property type="entry name" value="Tscrpt_reg_IclR_N"/>
</dbReference>
<keyword evidence="3" id="KW-0804">Transcription</keyword>
<dbReference type="RefSeq" id="WP_191093894.1">
    <property type="nucleotide sequence ID" value="NZ_VXLC01000003.1"/>
</dbReference>
<dbReference type="InterPro" id="IPR036388">
    <property type="entry name" value="WH-like_DNA-bd_sf"/>
</dbReference>
<dbReference type="PROSITE" id="PS51077">
    <property type="entry name" value="HTH_ICLR"/>
    <property type="match status" value="1"/>
</dbReference>
<keyword evidence="2" id="KW-0238">DNA-binding</keyword>
<dbReference type="GO" id="GO:0003677">
    <property type="term" value="F:DNA binding"/>
    <property type="evidence" value="ECO:0007669"/>
    <property type="project" value="UniProtKB-KW"/>
</dbReference>
<comment type="caution">
    <text evidence="6">The sequence shown here is derived from an EMBL/GenBank/DDBJ whole genome shotgun (WGS) entry which is preliminary data.</text>
</comment>
<dbReference type="Proteomes" id="UP000323876">
    <property type="component" value="Unassembled WGS sequence"/>
</dbReference>
<evidence type="ECO:0000256" key="1">
    <source>
        <dbReference type="ARBA" id="ARBA00023015"/>
    </source>
</evidence>
<dbReference type="Gene3D" id="1.10.10.10">
    <property type="entry name" value="Winged helix-like DNA-binding domain superfamily/Winged helix DNA-binding domain"/>
    <property type="match status" value="1"/>
</dbReference>
<gene>
    <name evidence="6" type="ORF">F3087_10960</name>
</gene>
<evidence type="ECO:0000313" key="6">
    <source>
        <dbReference type="EMBL" id="KAA8889437.1"/>
    </source>
</evidence>
<dbReference type="InterPro" id="IPR029016">
    <property type="entry name" value="GAF-like_dom_sf"/>
</dbReference>
<feature type="domain" description="HTH iclR-type" evidence="4">
    <location>
        <begin position="1"/>
        <end position="61"/>
    </location>
</feature>
<feature type="domain" description="IclR-ED" evidence="5">
    <location>
        <begin position="66"/>
        <end position="244"/>
    </location>
</feature>
<dbReference type="InterPro" id="IPR050707">
    <property type="entry name" value="HTH_MetabolicPath_Reg"/>
</dbReference>
<dbReference type="SUPFAM" id="SSF46785">
    <property type="entry name" value="Winged helix' DNA-binding domain"/>
    <property type="match status" value="1"/>
</dbReference>
<proteinExistence type="predicted"/>
<dbReference type="Gene3D" id="3.30.450.40">
    <property type="match status" value="1"/>
</dbReference>
<organism evidence="6 7">
    <name type="scientific">Nocardia colli</name>
    <dbReference type="NCBI Taxonomy" id="2545717"/>
    <lineage>
        <taxon>Bacteria</taxon>
        <taxon>Bacillati</taxon>
        <taxon>Actinomycetota</taxon>
        <taxon>Actinomycetes</taxon>
        <taxon>Mycobacteriales</taxon>
        <taxon>Nocardiaceae</taxon>
        <taxon>Nocardia</taxon>
    </lineage>
</organism>
<dbReference type="AlphaFoldDB" id="A0A5N0EJ69"/>
<evidence type="ECO:0000259" key="5">
    <source>
        <dbReference type="PROSITE" id="PS51078"/>
    </source>
</evidence>
<name>A0A5N0EJ69_9NOCA</name>
<dbReference type="PANTHER" id="PTHR30136">
    <property type="entry name" value="HELIX-TURN-HELIX TRANSCRIPTIONAL REGULATOR, ICLR FAMILY"/>
    <property type="match status" value="1"/>
</dbReference>
<dbReference type="PROSITE" id="PS51078">
    <property type="entry name" value="ICLR_ED"/>
    <property type="match status" value="1"/>
</dbReference>
<reference evidence="6 7" key="1">
    <citation type="submission" date="2019-09" db="EMBL/GenBank/DDBJ databases">
        <authorList>
            <person name="Wang X."/>
        </authorList>
    </citation>
    <scope>NUCLEOTIDE SEQUENCE [LARGE SCALE GENOMIC DNA]</scope>
    <source>
        <strain evidence="6 7">CICC 11023</strain>
    </source>
</reference>